<dbReference type="PANTHER" id="PTHR35394:SF5">
    <property type="entry name" value="DUF3176 DOMAIN-CONTAINING PROTEIN"/>
    <property type="match status" value="1"/>
</dbReference>
<reference evidence="3 4" key="1">
    <citation type="submission" date="2024-02" db="EMBL/GenBank/DDBJ databases">
        <title>De novo assembly and annotation of 12 fungi associated with fruit tree decline syndrome in Ontario, Canada.</title>
        <authorList>
            <person name="Sulman M."/>
            <person name="Ellouze W."/>
            <person name="Ilyukhin E."/>
        </authorList>
    </citation>
    <scope>NUCLEOTIDE SEQUENCE [LARGE SCALE GENOMIC DNA]</scope>
    <source>
        <strain evidence="3 4">M169</strain>
    </source>
</reference>
<accession>A0ABR1P7X1</accession>
<evidence type="ECO:0000256" key="1">
    <source>
        <dbReference type="SAM" id="MobiDB-lite"/>
    </source>
</evidence>
<dbReference type="PANTHER" id="PTHR35394">
    <property type="entry name" value="DUF3176 DOMAIN-CONTAINING PROTEIN"/>
    <property type="match status" value="1"/>
</dbReference>
<feature type="region of interest" description="Disordered" evidence="1">
    <location>
        <begin position="263"/>
        <end position="287"/>
    </location>
</feature>
<keyword evidence="2" id="KW-0812">Transmembrane</keyword>
<evidence type="ECO:0000256" key="2">
    <source>
        <dbReference type="SAM" id="Phobius"/>
    </source>
</evidence>
<protein>
    <submittedName>
        <fullName evidence="3">Uncharacterized protein</fullName>
    </submittedName>
</protein>
<organism evidence="3 4">
    <name type="scientific">Diaporthe eres</name>
    <name type="common">Phomopsis oblonga</name>
    <dbReference type="NCBI Taxonomy" id="83184"/>
    <lineage>
        <taxon>Eukaryota</taxon>
        <taxon>Fungi</taxon>
        <taxon>Dikarya</taxon>
        <taxon>Ascomycota</taxon>
        <taxon>Pezizomycotina</taxon>
        <taxon>Sordariomycetes</taxon>
        <taxon>Sordariomycetidae</taxon>
        <taxon>Diaporthales</taxon>
        <taxon>Diaporthaceae</taxon>
        <taxon>Diaporthe</taxon>
        <taxon>Diaporthe eres species complex</taxon>
    </lineage>
</organism>
<comment type="caution">
    <text evidence="3">The sequence shown here is derived from an EMBL/GenBank/DDBJ whole genome shotgun (WGS) entry which is preliminary data.</text>
</comment>
<keyword evidence="2" id="KW-0472">Membrane</keyword>
<gene>
    <name evidence="3" type="ORF">SLS63_006543</name>
</gene>
<proteinExistence type="predicted"/>
<keyword evidence="4" id="KW-1185">Reference proteome</keyword>
<evidence type="ECO:0000313" key="4">
    <source>
        <dbReference type="Proteomes" id="UP001430848"/>
    </source>
</evidence>
<feature type="compositionally biased region" description="Basic and acidic residues" evidence="1">
    <location>
        <begin position="277"/>
        <end position="287"/>
    </location>
</feature>
<dbReference type="EMBL" id="JAKNSF020000032">
    <property type="protein sequence ID" value="KAK7728682.1"/>
    <property type="molecule type" value="Genomic_DNA"/>
</dbReference>
<keyword evidence="2" id="KW-1133">Transmembrane helix</keyword>
<feature type="compositionally biased region" description="Polar residues" evidence="1">
    <location>
        <begin position="266"/>
        <end position="275"/>
    </location>
</feature>
<feature type="transmembrane region" description="Helical" evidence="2">
    <location>
        <begin position="190"/>
        <end position="213"/>
    </location>
</feature>
<evidence type="ECO:0000313" key="3">
    <source>
        <dbReference type="EMBL" id="KAK7728682.1"/>
    </source>
</evidence>
<dbReference type="Proteomes" id="UP001430848">
    <property type="component" value="Unassembled WGS sequence"/>
</dbReference>
<name>A0ABR1P7X1_DIAER</name>
<sequence>MPSRLSANFIRLVAFRQPSEYREIGGIVDTTVEQTIECDIGLTAYNYTKASSVTNSFSIDDMERIPLDDGHLVVNSSVDDQVDMTTGHKDMFSYILFNTTGLPDFRVRTLELGSLIDYFTSDSFSGKIADGESVPSFAAGITNAIRNPQKNISKILDSMAITMTDQLRTNNNAIARGLTARTVVLVRVQWAWLTLPFFVVLASGLFLIAEMVVSRRKTDIRLWKSSATSLLFHSISPAEGRMRTSIQDPEQLHRTAKATKIRLESPGQSDQSLLSRVTHDQERHPHN</sequence>